<dbReference type="EMBL" id="BDQA01000376">
    <property type="protein sequence ID" value="GBH21836.1"/>
    <property type="molecule type" value="Genomic_RNA"/>
</dbReference>
<reference evidence="1" key="1">
    <citation type="submission" date="2017-04" db="EMBL/GenBank/DDBJ databases">
        <title>Unveiling RNA virosphere associated with marine microorganisms.</title>
        <authorList>
            <person name="Urayama S."/>
            <person name="Takaki Y."/>
            <person name="Nishi S."/>
            <person name="Yoshida Y."/>
            <person name="Deguchi S."/>
            <person name="Takai K."/>
            <person name="Nunoura T."/>
        </authorList>
    </citation>
    <scope>NUCLEOTIDE SEQUENCE</scope>
</reference>
<dbReference type="InterPro" id="IPR043502">
    <property type="entry name" value="DNA/RNA_pol_sf"/>
</dbReference>
<dbReference type="AlphaFoldDB" id="A0A2V0R981"/>
<accession>A0A2V0R981</accession>
<name>A0A2V0R981_9ZZZZ</name>
<protein>
    <submittedName>
        <fullName evidence="1">Uncharacterized protein</fullName>
    </submittedName>
</protein>
<comment type="caution">
    <text evidence="1">The sequence shown here is derived from an EMBL/GenBank/DDBJ whole genome shotgun (WGS) entry which is preliminary data.</text>
</comment>
<dbReference type="SUPFAM" id="SSF56672">
    <property type="entry name" value="DNA/RNA polymerases"/>
    <property type="match status" value="1"/>
</dbReference>
<sequence length="342" mass="38268">MMSDDISGFDLSVSHWHQQMLAKWYAKFSSPYLARCYEEIITLPIIAPPLGGMRANKVGDKLVIDATNTAELIPTKGITKSGSVLTTIDGTIINFARCLYAAARSWSACSSLPYDKGIDYVLRKLKSGDLELYIQGDDVLWAGDGLVEFNHDVYVEASKEFGFKCALSPDPIFLMQVVDRQNKRSYGLLSRYLQNTMFRERPKFDPIIERLSLASRTMKTVGYPGIRPILNDLFNPMFKDKFGVTWQQLVVDLKSGLLIAEASKRDAGGFMDWLLGMARGDIEALDITELGSLLGTSGIGSMALEKFINNQSITKDSDLIRRAEDINIPLDNEVIAQVWDRR</sequence>
<organism evidence="1">
    <name type="scientific">viral metagenome</name>
    <dbReference type="NCBI Taxonomy" id="1070528"/>
    <lineage>
        <taxon>unclassified sequences</taxon>
        <taxon>metagenomes</taxon>
        <taxon>organismal metagenomes</taxon>
    </lineage>
</organism>
<proteinExistence type="predicted"/>
<evidence type="ECO:0000313" key="1">
    <source>
        <dbReference type="EMBL" id="GBH21836.1"/>
    </source>
</evidence>